<dbReference type="Pfam" id="PF00691">
    <property type="entry name" value="OmpA"/>
    <property type="match status" value="1"/>
</dbReference>
<dbReference type="PRINTS" id="PR01023">
    <property type="entry name" value="NAFLGMOTY"/>
</dbReference>
<dbReference type="Pfam" id="PF13488">
    <property type="entry name" value="Gly-zipper_Omp"/>
    <property type="match status" value="1"/>
</dbReference>
<dbReference type="Gene3D" id="3.30.1330.60">
    <property type="entry name" value="OmpA-like domain"/>
    <property type="match status" value="1"/>
</dbReference>
<gene>
    <name evidence="6" type="ORF">DDZ18_09190</name>
</gene>
<reference evidence="7" key="1">
    <citation type="submission" date="2018-05" db="EMBL/GenBank/DDBJ databases">
        <authorList>
            <person name="Liu B.-T."/>
        </authorList>
    </citation>
    <scope>NUCLEOTIDE SEQUENCE [LARGE SCALE GENOMIC DNA]</scope>
    <source>
        <strain evidence="7">WD6-1</strain>
    </source>
</reference>
<dbReference type="OrthoDB" id="9782229at2"/>
<dbReference type="InterPro" id="IPR039567">
    <property type="entry name" value="Gly-zipper"/>
</dbReference>
<evidence type="ECO:0000256" key="3">
    <source>
        <dbReference type="ARBA" id="ARBA00023237"/>
    </source>
</evidence>
<evidence type="ECO:0000313" key="6">
    <source>
        <dbReference type="EMBL" id="PWE17813.1"/>
    </source>
</evidence>
<proteinExistence type="predicted"/>
<dbReference type="PRINTS" id="PR01021">
    <property type="entry name" value="OMPADOMAIN"/>
</dbReference>
<dbReference type="GO" id="GO:0009279">
    <property type="term" value="C:cell outer membrane"/>
    <property type="evidence" value="ECO:0007669"/>
    <property type="project" value="UniProtKB-SubCell"/>
</dbReference>
<sequence>MRIRSIIAAGMALGLTTACTTTDQYGNVTQNRTGTGVLAGAAAGALLGTLAGGDDRRNALIGAGVGALAGGAVGNYMDRQEAEFRQRLRGSGVTVRRVGDELVLLMPGDVTFATDSAQLAPRFGPVLTDVADVLQTYPATYVDVVGHADSRGPAEYNQQLSERRASSVAAELIARGVLRDRLYVAGMGERAPIASNETDEGRAANRRVEITIAPHTGS</sequence>
<dbReference type="CDD" id="cd07185">
    <property type="entry name" value="OmpA_C-like"/>
    <property type="match status" value="1"/>
</dbReference>
<dbReference type="InterPro" id="IPR006664">
    <property type="entry name" value="OMP_bac"/>
</dbReference>
<dbReference type="InterPro" id="IPR006665">
    <property type="entry name" value="OmpA-like"/>
</dbReference>
<evidence type="ECO:0000256" key="4">
    <source>
        <dbReference type="PROSITE-ProRule" id="PRU00473"/>
    </source>
</evidence>
<dbReference type="InterPro" id="IPR006690">
    <property type="entry name" value="OMPA-like_CS"/>
</dbReference>
<accession>A0A2U2BUX4</accession>
<feature type="domain" description="OmpA-like" evidence="5">
    <location>
        <begin position="99"/>
        <end position="216"/>
    </location>
</feature>
<dbReference type="InterPro" id="IPR036737">
    <property type="entry name" value="OmpA-like_sf"/>
</dbReference>
<dbReference type="Proteomes" id="UP000245168">
    <property type="component" value="Unassembled WGS sequence"/>
</dbReference>
<dbReference type="PROSITE" id="PS01068">
    <property type="entry name" value="OMPA_1"/>
    <property type="match status" value="1"/>
</dbReference>
<evidence type="ECO:0000259" key="5">
    <source>
        <dbReference type="PROSITE" id="PS51123"/>
    </source>
</evidence>
<evidence type="ECO:0000256" key="1">
    <source>
        <dbReference type="ARBA" id="ARBA00004442"/>
    </source>
</evidence>
<keyword evidence="7" id="KW-1185">Reference proteome</keyword>
<dbReference type="PANTHER" id="PTHR30329">
    <property type="entry name" value="STATOR ELEMENT OF FLAGELLAR MOTOR COMPLEX"/>
    <property type="match status" value="1"/>
</dbReference>
<evidence type="ECO:0000256" key="2">
    <source>
        <dbReference type="ARBA" id="ARBA00023136"/>
    </source>
</evidence>
<dbReference type="SUPFAM" id="SSF103088">
    <property type="entry name" value="OmpA-like"/>
    <property type="match status" value="1"/>
</dbReference>
<keyword evidence="2 4" id="KW-0472">Membrane</keyword>
<dbReference type="InterPro" id="IPR050330">
    <property type="entry name" value="Bact_OuterMem_StrucFunc"/>
</dbReference>
<comment type="subcellular location">
    <subcellularLocation>
        <location evidence="1">Cell outer membrane</location>
    </subcellularLocation>
</comment>
<dbReference type="EMBL" id="QEXV01000003">
    <property type="protein sequence ID" value="PWE17813.1"/>
    <property type="molecule type" value="Genomic_DNA"/>
</dbReference>
<evidence type="ECO:0000313" key="7">
    <source>
        <dbReference type="Proteomes" id="UP000245168"/>
    </source>
</evidence>
<dbReference type="PROSITE" id="PS51123">
    <property type="entry name" value="OMPA_2"/>
    <property type="match status" value="1"/>
</dbReference>
<comment type="caution">
    <text evidence="6">The sequence shown here is derived from an EMBL/GenBank/DDBJ whole genome shotgun (WGS) entry which is preliminary data.</text>
</comment>
<name>A0A2U2BUX4_9PROT</name>
<dbReference type="AlphaFoldDB" id="A0A2U2BUX4"/>
<dbReference type="PROSITE" id="PS51257">
    <property type="entry name" value="PROKAR_LIPOPROTEIN"/>
    <property type="match status" value="1"/>
</dbReference>
<organism evidence="6 7">
    <name type="scientific">Marinicauda salina</name>
    <dbReference type="NCBI Taxonomy" id="2135793"/>
    <lineage>
        <taxon>Bacteria</taxon>
        <taxon>Pseudomonadati</taxon>
        <taxon>Pseudomonadota</taxon>
        <taxon>Alphaproteobacteria</taxon>
        <taxon>Maricaulales</taxon>
        <taxon>Maricaulaceae</taxon>
        <taxon>Marinicauda</taxon>
    </lineage>
</organism>
<dbReference type="PANTHER" id="PTHR30329:SF21">
    <property type="entry name" value="LIPOPROTEIN YIAD-RELATED"/>
    <property type="match status" value="1"/>
</dbReference>
<keyword evidence="3" id="KW-0998">Cell outer membrane</keyword>
<protein>
    <recommendedName>
        <fullName evidence="5">OmpA-like domain-containing protein</fullName>
    </recommendedName>
</protein>
<dbReference type="RefSeq" id="WP_109253044.1">
    <property type="nucleotide sequence ID" value="NZ_QEXV01000003.1"/>
</dbReference>